<organism evidence="1 2">
    <name type="scientific">Gossypium arboreum</name>
    <name type="common">Tree cotton</name>
    <name type="synonym">Gossypium nanking</name>
    <dbReference type="NCBI Taxonomy" id="29729"/>
    <lineage>
        <taxon>Eukaryota</taxon>
        <taxon>Viridiplantae</taxon>
        <taxon>Streptophyta</taxon>
        <taxon>Embryophyta</taxon>
        <taxon>Tracheophyta</taxon>
        <taxon>Spermatophyta</taxon>
        <taxon>Magnoliopsida</taxon>
        <taxon>eudicotyledons</taxon>
        <taxon>Gunneridae</taxon>
        <taxon>Pentapetalae</taxon>
        <taxon>rosids</taxon>
        <taxon>malvids</taxon>
        <taxon>Malvales</taxon>
        <taxon>Malvaceae</taxon>
        <taxon>Malvoideae</taxon>
        <taxon>Gossypium</taxon>
    </lineage>
</organism>
<sequence>MRKGKQGSFSCFLCDGLYRVRECPRRTRLSIIVKFYEESKAKVNFNEGFNYELARESRNHSVQAI</sequence>
<proteinExistence type="predicted"/>
<protein>
    <submittedName>
        <fullName evidence="1">Uncharacterized protein</fullName>
    </submittedName>
</protein>
<evidence type="ECO:0000313" key="2">
    <source>
        <dbReference type="Proteomes" id="UP001358586"/>
    </source>
</evidence>
<reference evidence="1 2" key="1">
    <citation type="submission" date="2023-03" db="EMBL/GenBank/DDBJ databases">
        <title>WGS of Gossypium arboreum.</title>
        <authorList>
            <person name="Yu D."/>
        </authorList>
    </citation>
    <scope>NUCLEOTIDE SEQUENCE [LARGE SCALE GENOMIC DNA]</scope>
    <source>
        <tissue evidence="1">Leaf</tissue>
    </source>
</reference>
<gene>
    <name evidence="1" type="ORF">PVK06_010052</name>
</gene>
<name>A0ABR0QQ87_GOSAR</name>
<keyword evidence="2" id="KW-1185">Reference proteome</keyword>
<dbReference type="EMBL" id="JARKNE010000003">
    <property type="protein sequence ID" value="KAK5841143.1"/>
    <property type="molecule type" value="Genomic_DNA"/>
</dbReference>
<dbReference type="Proteomes" id="UP001358586">
    <property type="component" value="Chromosome 3"/>
</dbReference>
<evidence type="ECO:0000313" key="1">
    <source>
        <dbReference type="EMBL" id="KAK5841143.1"/>
    </source>
</evidence>
<comment type="caution">
    <text evidence="1">The sequence shown here is derived from an EMBL/GenBank/DDBJ whole genome shotgun (WGS) entry which is preliminary data.</text>
</comment>
<accession>A0ABR0QQ87</accession>